<protein>
    <submittedName>
        <fullName evidence="2">Uncharacterized protein</fullName>
    </submittedName>
</protein>
<dbReference type="RefSeq" id="WP_135999389.1">
    <property type="nucleotide sequence ID" value="NZ_CASUXM010000085.1"/>
</dbReference>
<dbReference type="EMBL" id="SRYX01000020">
    <property type="protein sequence ID" value="TGY38263.1"/>
    <property type="molecule type" value="Genomic_DNA"/>
</dbReference>
<reference evidence="2 3" key="1">
    <citation type="submission" date="2019-04" db="EMBL/GenBank/DDBJ databases">
        <title>Microbes associate with the intestines of laboratory mice.</title>
        <authorList>
            <person name="Navarre W."/>
            <person name="Wong E."/>
            <person name="Huang K."/>
            <person name="Tropini C."/>
            <person name="Ng K."/>
            <person name="Yu B."/>
        </authorList>
    </citation>
    <scope>NUCLEOTIDE SEQUENCE [LARGE SCALE GENOMIC DNA]</scope>
    <source>
        <strain evidence="2 3">NM63_1-25</strain>
    </source>
</reference>
<proteinExistence type="predicted"/>
<organism evidence="2 3">
    <name type="scientific">Bacteroides caecimuris</name>
    <dbReference type="NCBI Taxonomy" id="1796613"/>
    <lineage>
        <taxon>Bacteria</taxon>
        <taxon>Pseudomonadati</taxon>
        <taxon>Bacteroidota</taxon>
        <taxon>Bacteroidia</taxon>
        <taxon>Bacteroidales</taxon>
        <taxon>Bacteroidaceae</taxon>
        <taxon>Bacteroides</taxon>
    </lineage>
</organism>
<dbReference type="AlphaFoldDB" id="A0A4S2DBY6"/>
<accession>A0A4S2DBY6</accession>
<evidence type="ECO:0000256" key="1">
    <source>
        <dbReference type="SAM" id="Phobius"/>
    </source>
</evidence>
<dbReference type="Proteomes" id="UP000309566">
    <property type="component" value="Unassembled WGS sequence"/>
</dbReference>
<evidence type="ECO:0000313" key="2">
    <source>
        <dbReference type="EMBL" id="TGY38263.1"/>
    </source>
</evidence>
<keyword evidence="1" id="KW-1133">Transmembrane helix</keyword>
<name>A0A4S2DBY6_9BACE</name>
<keyword evidence="1" id="KW-0812">Transmembrane</keyword>
<evidence type="ECO:0000313" key="3">
    <source>
        <dbReference type="Proteomes" id="UP000309566"/>
    </source>
</evidence>
<gene>
    <name evidence="2" type="ORF">E5353_07140</name>
</gene>
<comment type="caution">
    <text evidence="2">The sequence shown here is derived from an EMBL/GenBank/DDBJ whole genome shotgun (WGS) entry which is preliminary data.</text>
</comment>
<feature type="transmembrane region" description="Helical" evidence="1">
    <location>
        <begin position="41"/>
        <end position="70"/>
    </location>
</feature>
<keyword evidence="1" id="KW-0472">Membrane</keyword>
<sequence>MKKETTGTHYVPVHRTTDGKFNSLINYFLPEECKVRSQSDFYYVTAIALASAGFIYPPLFIGAVACVVAAKKGGQK</sequence>